<evidence type="ECO:0000256" key="5">
    <source>
        <dbReference type="ARBA" id="ARBA00022691"/>
    </source>
</evidence>
<evidence type="ECO:0000256" key="7">
    <source>
        <dbReference type="ARBA" id="ARBA00049120"/>
    </source>
</evidence>
<dbReference type="EC" id="2.1.1.113" evidence="2"/>
<evidence type="ECO:0000256" key="1">
    <source>
        <dbReference type="ARBA" id="ARBA00010203"/>
    </source>
</evidence>
<dbReference type="EMBL" id="CZPZ01000012">
    <property type="protein sequence ID" value="CUS35295.1"/>
    <property type="molecule type" value="Genomic_DNA"/>
</dbReference>
<dbReference type="GO" id="GO:0003677">
    <property type="term" value="F:DNA binding"/>
    <property type="evidence" value="ECO:0007669"/>
    <property type="project" value="InterPro"/>
</dbReference>
<organism evidence="8 9">
    <name type="scientific">Candidatus Nitrospira nitrificans</name>
    <dbReference type="NCBI Taxonomy" id="1742973"/>
    <lineage>
        <taxon>Bacteria</taxon>
        <taxon>Pseudomonadati</taxon>
        <taxon>Nitrospirota</taxon>
        <taxon>Nitrospiria</taxon>
        <taxon>Nitrospirales</taxon>
        <taxon>Nitrospiraceae</taxon>
        <taxon>Nitrospira</taxon>
    </lineage>
</organism>
<comment type="catalytic activity">
    <reaction evidence="7">
        <text>a 2'-deoxycytidine in DNA + S-adenosyl-L-methionine = an N(4)-methyl-2'-deoxycytidine in DNA + S-adenosyl-L-homocysteine + H(+)</text>
        <dbReference type="Rhea" id="RHEA:16857"/>
        <dbReference type="Rhea" id="RHEA-COMP:11369"/>
        <dbReference type="Rhea" id="RHEA-COMP:13674"/>
        <dbReference type="ChEBI" id="CHEBI:15378"/>
        <dbReference type="ChEBI" id="CHEBI:57856"/>
        <dbReference type="ChEBI" id="CHEBI:59789"/>
        <dbReference type="ChEBI" id="CHEBI:85452"/>
        <dbReference type="ChEBI" id="CHEBI:137933"/>
        <dbReference type="EC" id="2.1.1.113"/>
    </reaction>
</comment>
<evidence type="ECO:0000313" key="9">
    <source>
        <dbReference type="Proteomes" id="UP000198736"/>
    </source>
</evidence>
<evidence type="ECO:0000256" key="3">
    <source>
        <dbReference type="ARBA" id="ARBA00022603"/>
    </source>
</evidence>
<evidence type="ECO:0000313" key="8">
    <source>
        <dbReference type="EMBL" id="CUS35295.1"/>
    </source>
</evidence>
<name>A0A0S4LDJ4_9BACT</name>
<sequence>MKAIATMIRSHTKTVADILGRGPVHPFPSRMAAGIALEALGKSKNRLRVLDPMAGSGTVLAVARANGHHAIGVDLDPLAVLLAGVWTRTVDAQAVSDKAAEVLDRAYSAFAPLTTGQAYPEGSDVPTRKFIRYWFDDYARRQLTALSAAIGRVHDDRVRDVLWCGFSRLIITKSSGASLAMDLSHSRPHKEFDRAPVKPFSKFLSAVETVVCPRRNGTPVGPVSVVKRGDARRLDIATGSIDLVLTSPPYLNAIDYMRCSKFSLVWMGYNVDRLREIRGDSVGAEASSEAAMDTPWVQVLIKQLGLAKKLSDHDRGLLARYAHDMGGALAEVSRVLKAGGRAVYVVGDSTVRGTFIRNSAIVAAVAQENGLTLESRHSRTLPANRRYMPPPKRGATSSSIEVRMRREVVLSFTKPAG</sequence>
<dbReference type="SUPFAM" id="SSF53335">
    <property type="entry name" value="S-adenosyl-L-methionine-dependent methyltransferases"/>
    <property type="match status" value="1"/>
</dbReference>
<evidence type="ECO:0000256" key="2">
    <source>
        <dbReference type="ARBA" id="ARBA00012185"/>
    </source>
</evidence>
<dbReference type="GO" id="GO:0015667">
    <property type="term" value="F:site-specific DNA-methyltransferase (cytosine-N4-specific) activity"/>
    <property type="evidence" value="ECO:0007669"/>
    <property type="project" value="UniProtKB-EC"/>
</dbReference>
<dbReference type="STRING" id="1742973.COMA2_20194"/>
<dbReference type="Gene3D" id="3.40.50.150">
    <property type="entry name" value="Vaccinia Virus protein VP39"/>
    <property type="match status" value="2"/>
</dbReference>
<keyword evidence="4" id="KW-0808">Transferase</keyword>
<dbReference type="OrthoDB" id="8901552at2"/>
<dbReference type="RefSeq" id="WP_090896733.1">
    <property type="nucleotide sequence ID" value="NZ_CZPZ01000012.1"/>
</dbReference>
<dbReference type="GO" id="GO:0032259">
    <property type="term" value="P:methylation"/>
    <property type="evidence" value="ECO:0007669"/>
    <property type="project" value="UniProtKB-KW"/>
</dbReference>
<keyword evidence="3" id="KW-0489">Methyltransferase</keyword>
<gene>
    <name evidence="8" type="ORF">COMA2_20194</name>
</gene>
<dbReference type="AlphaFoldDB" id="A0A0S4LDJ4"/>
<accession>A0A0S4LDJ4</accession>
<dbReference type="PROSITE" id="PS00093">
    <property type="entry name" value="N4_MTASE"/>
    <property type="match status" value="1"/>
</dbReference>
<evidence type="ECO:0000256" key="4">
    <source>
        <dbReference type="ARBA" id="ARBA00022679"/>
    </source>
</evidence>
<dbReference type="InterPro" id="IPR017985">
    <property type="entry name" value="MeTrfase_CN4_CS"/>
</dbReference>
<evidence type="ECO:0000256" key="6">
    <source>
        <dbReference type="ARBA" id="ARBA00022747"/>
    </source>
</evidence>
<keyword evidence="9" id="KW-1185">Reference proteome</keyword>
<comment type="similarity">
    <text evidence="1">Belongs to the N(4)/N(6)-methyltransferase family. N(4) subfamily.</text>
</comment>
<dbReference type="GO" id="GO:0009307">
    <property type="term" value="P:DNA restriction-modification system"/>
    <property type="evidence" value="ECO:0007669"/>
    <property type="project" value="UniProtKB-KW"/>
</dbReference>
<proteinExistence type="inferred from homology"/>
<dbReference type="Proteomes" id="UP000198736">
    <property type="component" value="Unassembled WGS sequence"/>
</dbReference>
<keyword evidence="6" id="KW-0680">Restriction system</keyword>
<keyword evidence="5" id="KW-0949">S-adenosyl-L-methionine</keyword>
<reference evidence="9" key="1">
    <citation type="submission" date="2015-10" db="EMBL/GenBank/DDBJ databases">
        <authorList>
            <person name="Luecker S."/>
            <person name="Luecker S."/>
        </authorList>
    </citation>
    <scope>NUCLEOTIDE SEQUENCE [LARGE SCALE GENOMIC DNA]</scope>
</reference>
<dbReference type="InterPro" id="IPR029063">
    <property type="entry name" value="SAM-dependent_MTases_sf"/>
</dbReference>
<protein>
    <recommendedName>
        <fullName evidence="2">site-specific DNA-methyltransferase (cytosine-N(4)-specific)</fullName>
        <ecNumber evidence="2">2.1.1.113</ecNumber>
    </recommendedName>
</protein>